<dbReference type="AlphaFoldDB" id="A0AAV2G579"/>
<evidence type="ECO:0000313" key="2">
    <source>
        <dbReference type="EMBL" id="CAL1404920.1"/>
    </source>
</evidence>
<evidence type="ECO:0000313" key="3">
    <source>
        <dbReference type="Proteomes" id="UP001497516"/>
    </source>
</evidence>
<dbReference type="EMBL" id="OZ034821">
    <property type="protein sequence ID" value="CAL1404920.1"/>
    <property type="molecule type" value="Genomic_DNA"/>
</dbReference>
<gene>
    <name evidence="2" type="ORF">LTRI10_LOCUS44734</name>
</gene>
<dbReference type="Proteomes" id="UP001497516">
    <property type="component" value="Chromosome 8"/>
</dbReference>
<feature type="compositionally biased region" description="Gly residues" evidence="1">
    <location>
        <begin position="149"/>
        <end position="158"/>
    </location>
</feature>
<evidence type="ECO:0000256" key="1">
    <source>
        <dbReference type="SAM" id="MobiDB-lite"/>
    </source>
</evidence>
<sequence length="247" mass="27918">MSRFVMDSNNLWLLALVDHTIRVNTGPFSPDLNTHNLPDDVAAWTPVARIGSNQYCSHRELEVFGSALNPQKVEQLWQNLYGRQLSINREGFTFTWHNRGTDNGRFKPGGILYRLNDLYEWSNHGVTVPVPVGTGWDRFERITGKLMEEGGGGGGGGSAQVKKELEEKEKENKRLQEEAAEREKRAKEREEAAQKEIQELKEQAQAREDAAKKESDELKKQAKEKDDQLAAKDKQIANLRAALAAFT</sequence>
<reference evidence="2 3" key="1">
    <citation type="submission" date="2024-04" db="EMBL/GenBank/DDBJ databases">
        <authorList>
            <person name="Fracassetti M."/>
        </authorList>
    </citation>
    <scope>NUCLEOTIDE SEQUENCE [LARGE SCALE GENOMIC DNA]</scope>
</reference>
<organism evidence="2 3">
    <name type="scientific">Linum trigynum</name>
    <dbReference type="NCBI Taxonomy" id="586398"/>
    <lineage>
        <taxon>Eukaryota</taxon>
        <taxon>Viridiplantae</taxon>
        <taxon>Streptophyta</taxon>
        <taxon>Embryophyta</taxon>
        <taxon>Tracheophyta</taxon>
        <taxon>Spermatophyta</taxon>
        <taxon>Magnoliopsida</taxon>
        <taxon>eudicotyledons</taxon>
        <taxon>Gunneridae</taxon>
        <taxon>Pentapetalae</taxon>
        <taxon>rosids</taxon>
        <taxon>fabids</taxon>
        <taxon>Malpighiales</taxon>
        <taxon>Linaceae</taxon>
        <taxon>Linum</taxon>
    </lineage>
</organism>
<accession>A0AAV2G579</accession>
<name>A0AAV2G579_9ROSI</name>
<proteinExistence type="predicted"/>
<feature type="region of interest" description="Disordered" evidence="1">
    <location>
        <begin position="146"/>
        <end position="231"/>
    </location>
</feature>
<protein>
    <submittedName>
        <fullName evidence="2">Uncharacterized protein</fullName>
    </submittedName>
</protein>
<keyword evidence="3" id="KW-1185">Reference proteome</keyword>
<feature type="compositionally biased region" description="Basic and acidic residues" evidence="1">
    <location>
        <begin position="161"/>
        <end position="231"/>
    </location>
</feature>